<accession>A0ABX0HB84</accession>
<dbReference type="RefSeq" id="WP_166149205.1">
    <property type="nucleotide sequence ID" value="NZ_JAANYN010000008.1"/>
</dbReference>
<keyword evidence="1" id="KW-0812">Transmembrane</keyword>
<feature type="domain" description="CAAX prenyl protease 2/Lysostaphin resistance protein A-like" evidence="2">
    <location>
        <begin position="27"/>
        <end position="109"/>
    </location>
</feature>
<proteinExistence type="predicted"/>
<reference evidence="3 4" key="1">
    <citation type="submission" date="2020-03" db="EMBL/GenBank/DDBJ databases">
        <title>Cyclobacterium plantarum sp. nov., a marine bacterium isolated from a coastal-marine wetland.</title>
        <authorList>
            <person name="Sanchez-Porro C."/>
            <person name="Ventosa A."/>
            <person name="Amoozegar M."/>
        </authorList>
    </citation>
    <scope>NUCLEOTIDE SEQUENCE [LARGE SCALE GENOMIC DNA]</scope>
    <source>
        <strain evidence="3 4">GBPx2</strain>
    </source>
</reference>
<keyword evidence="4" id="KW-1185">Reference proteome</keyword>
<dbReference type="PANTHER" id="PTHR39430:SF1">
    <property type="entry name" value="PROTEASE"/>
    <property type="match status" value="1"/>
</dbReference>
<sequence>MLNYYEGYIFQIIINDYKILFYQIPKNLSTAILEEFIFRILFFTSLIHYIVNRNVLIILSALIFCLYHFPANSILFVSYFLAGIMYGYSFVKFQSILIPIGLHFSWNFVQGAMFGYPVSGDYSVGFLNINLVPSDVYNGGIHGPEGSILGLGVRLAIIFFIYVFPPSLENHEFLRLTNPLKL</sequence>
<dbReference type="Proteomes" id="UP000649799">
    <property type="component" value="Unassembled WGS sequence"/>
</dbReference>
<dbReference type="EMBL" id="JAANYN010000008">
    <property type="protein sequence ID" value="NHE58630.1"/>
    <property type="molecule type" value="Genomic_DNA"/>
</dbReference>
<keyword evidence="3" id="KW-0482">Metalloprotease</keyword>
<dbReference type="InterPro" id="IPR003675">
    <property type="entry name" value="Rce1/LyrA-like_dom"/>
</dbReference>
<dbReference type="Pfam" id="PF02517">
    <property type="entry name" value="Rce1-like"/>
    <property type="match status" value="1"/>
</dbReference>
<evidence type="ECO:0000313" key="3">
    <source>
        <dbReference type="EMBL" id="NHE58630.1"/>
    </source>
</evidence>
<keyword evidence="3" id="KW-0645">Protease</keyword>
<keyword evidence="1" id="KW-1133">Transmembrane helix</keyword>
<feature type="transmembrane region" description="Helical" evidence="1">
    <location>
        <begin position="57"/>
        <end position="84"/>
    </location>
</feature>
<evidence type="ECO:0000256" key="1">
    <source>
        <dbReference type="SAM" id="Phobius"/>
    </source>
</evidence>
<keyword evidence="1" id="KW-0472">Membrane</keyword>
<protein>
    <submittedName>
        <fullName evidence="3">CPBP family intramembrane metalloprotease</fullName>
    </submittedName>
</protein>
<organism evidence="3 4">
    <name type="scientific">Cyclobacterium plantarum</name>
    <dbReference type="NCBI Taxonomy" id="2716263"/>
    <lineage>
        <taxon>Bacteria</taxon>
        <taxon>Pseudomonadati</taxon>
        <taxon>Bacteroidota</taxon>
        <taxon>Cytophagia</taxon>
        <taxon>Cytophagales</taxon>
        <taxon>Cyclobacteriaceae</taxon>
        <taxon>Cyclobacterium</taxon>
    </lineage>
</organism>
<name>A0ABX0HB84_9BACT</name>
<comment type="caution">
    <text evidence="3">The sequence shown here is derived from an EMBL/GenBank/DDBJ whole genome shotgun (WGS) entry which is preliminary data.</text>
</comment>
<gene>
    <name evidence="3" type="ORF">G9Q97_17610</name>
</gene>
<evidence type="ECO:0000313" key="4">
    <source>
        <dbReference type="Proteomes" id="UP000649799"/>
    </source>
</evidence>
<dbReference type="GO" id="GO:0008237">
    <property type="term" value="F:metallopeptidase activity"/>
    <property type="evidence" value="ECO:0007669"/>
    <property type="project" value="UniProtKB-KW"/>
</dbReference>
<feature type="transmembrane region" description="Helical" evidence="1">
    <location>
        <begin position="146"/>
        <end position="165"/>
    </location>
</feature>
<keyword evidence="3" id="KW-0378">Hydrolase</keyword>
<dbReference type="PANTHER" id="PTHR39430">
    <property type="entry name" value="MEMBRANE-ASSOCIATED PROTEASE-RELATED"/>
    <property type="match status" value="1"/>
</dbReference>
<evidence type="ECO:0000259" key="2">
    <source>
        <dbReference type="Pfam" id="PF02517"/>
    </source>
</evidence>